<keyword evidence="1" id="KW-1133">Transmembrane helix</keyword>
<keyword evidence="3" id="KW-1185">Reference proteome</keyword>
<evidence type="ECO:0000313" key="3">
    <source>
        <dbReference type="Proteomes" id="UP000785679"/>
    </source>
</evidence>
<evidence type="ECO:0000313" key="2">
    <source>
        <dbReference type="EMBL" id="TNV86000.1"/>
    </source>
</evidence>
<comment type="caution">
    <text evidence="2">The sequence shown here is derived from an EMBL/GenBank/DDBJ whole genome shotgun (WGS) entry which is preliminary data.</text>
</comment>
<accession>A0A8J8T8V7</accession>
<sequence length="804" mass="93815">MFESIIIDQKINQIQQQFFKNFLVFFMMPLLLIVVLMLIGEVVFIVCFSRQIFSTINDLYHKINMLSKQQREKLKIDKNKFINHAHNSLADETLRTLEAEGEAYFDQLTYRRFGSGSFRNGSIKSKDQIPTNSSVDVLQDYEGRESCMEVTKLYRAANKLIKTLSLARTSMMVGNDNTALLSYNEVAHLFQEKHKHMDQDSLLSLSQVNMDKEGAAFTPMKKRDNNNYSETKVEEFTQIAHSKLLLGTDGENEGDGREDVDNGEIKNMTVQNRHIAICYNNIGCIHAKKKNYALMSLYFEESIRIEEHLVYLSKIEKNFTSIEENVRLGYRYYNYGYSQYKQYISLKKNPKSKSTKFINGNKVFYGALKNLKMAYNCFQILAKGSLHQRYVNTQERNFPLSVNDETEPSQKKYQRTFKDVCLYLKLLILELKILSPYFPTNQIVLKMSRLSGIVIEYIKSDEYEEMLDVEKRERSRNSKGVWYFTRDYLIQYTLFLHGIFFEQRGIEIMTQEAQAESARTYYLLSFASPQLYEVEHGLMKRALKQLMKVSAFNIEQRSQLVLSKFYVKYRSVQVIMEQCNEAPYAHDILISFVKRSIFDRLRDHDYFSFVSMRSGKKPYLALPLELKHCNSKLKQKTLNEFNLSSKMTPLQERCTDLSMALLSCINATKDMPSTEVEVYGERFMDPMNWIVAIVGPQTQELERIINLIKRSSIKKVPNIIIIGVNITDRAECDKYRALCHLTQEGQFVNLDFNQKVNIEKDINPAKNEENLNPKYVHALQCVEAALQLYTQKTMPLICEHIEFN</sequence>
<reference evidence="2" key="1">
    <citation type="submission" date="2019-06" db="EMBL/GenBank/DDBJ databases">
        <authorList>
            <person name="Zheng W."/>
        </authorList>
    </citation>
    <scope>NUCLEOTIDE SEQUENCE</scope>
    <source>
        <strain evidence="2">QDHG01</strain>
    </source>
</reference>
<feature type="transmembrane region" description="Helical" evidence="1">
    <location>
        <begin position="21"/>
        <end position="46"/>
    </location>
</feature>
<dbReference type="EMBL" id="RRYP01001406">
    <property type="protein sequence ID" value="TNV86000.1"/>
    <property type="molecule type" value="Genomic_DNA"/>
</dbReference>
<gene>
    <name evidence="2" type="ORF">FGO68_gene15390</name>
</gene>
<dbReference type="Proteomes" id="UP000785679">
    <property type="component" value="Unassembled WGS sequence"/>
</dbReference>
<proteinExistence type="predicted"/>
<keyword evidence="1" id="KW-0812">Transmembrane</keyword>
<dbReference type="OrthoDB" id="325494at2759"/>
<evidence type="ECO:0000256" key="1">
    <source>
        <dbReference type="SAM" id="Phobius"/>
    </source>
</evidence>
<name>A0A8J8T8V7_HALGN</name>
<keyword evidence="1" id="KW-0472">Membrane</keyword>
<protein>
    <submittedName>
        <fullName evidence="2">Uncharacterized protein</fullName>
    </submittedName>
</protein>
<organism evidence="2 3">
    <name type="scientific">Halteria grandinella</name>
    <dbReference type="NCBI Taxonomy" id="5974"/>
    <lineage>
        <taxon>Eukaryota</taxon>
        <taxon>Sar</taxon>
        <taxon>Alveolata</taxon>
        <taxon>Ciliophora</taxon>
        <taxon>Intramacronucleata</taxon>
        <taxon>Spirotrichea</taxon>
        <taxon>Stichotrichia</taxon>
        <taxon>Sporadotrichida</taxon>
        <taxon>Halteriidae</taxon>
        <taxon>Halteria</taxon>
    </lineage>
</organism>
<dbReference type="AlphaFoldDB" id="A0A8J8T8V7"/>